<reference evidence="7 8" key="3">
    <citation type="submission" date="2018-06" db="EMBL/GenBank/DDBJ databases">
        <authorList>
            <consortium name="Pathogen Informatics"/>
            <person name="Doyle S."/>
        </authorList>
    </citation>
    <scope>NUCLEOTIDE SEQUENCE [LARGE SCALE GENOMIC DNA]</scope>
    <source>
        <strain evidence="5 7">NCTC10702</strain>
        <strain evidence="4 8">NCTC7972</strain>
    </source>
</reference>
<evidence type="ECO:0000313" key="7">
    <source>
        <dbReference type="Proteomes" id="UP000254116"/>
    </source>
</evidence>
<dbReference type="RefSeq" id="WP_000188649.1">
    <property type="nucleotide sequence ID" value="NZ_AP017377.1"/>
</dbReference>
<reference evidence="3" key="4">
    <citation type="journal article" date="2021" name="Front Med (Lausanne)">
        <title>The Prevalence and Determinants of Fusidic Acid Resistance Among Methicillin-Resistant Staphylococcus aureus Clinical Isolates in China.</title>
        <authorList>
            <person name="Zhao H."/>
            <person name="Wang X."/>
            <person name="Wang B."/>
            <person name="Xu Y."/>
            <person name="Rao L."/>
            <person name="Wan B."/>
            <person name="Guo Y."/>
            <person name="Wu X."/>
            <person name="Yu J."/>
            <person name="Chen L."/>
            <person name="Li M."/>
            <person name="Yu F."/>
        </authorList>
    </citation>
    <scope>NUCLEOTIDE SEQUENCE</scope>
    <source>
        <strain evidence="3">NC-4</strain>
    </source>
</reference>
<evidence type="ECO:0000313" key="6">
    <source>
        <dbReference type="Proteomes" id="UP000217245"/>
    </source>
</evidence>
<dbReference type="SMR" id="A0A098H1P9"/>
<evidence type="ECO:0000313" key="2">
    <source>
        <dbReference type="EMBL" id="BAQ25915.1"/>
    </source>
</evidence>
<organism evidence="2">
    <name type="scientific">Staphylococcus aureus</name>
    <dbReference type="NCBI Taxonomy" id="1280"/>
    <lineage>
        <taxon>Bacteria</taxon>
        <taxon>Bacillati</taxon>
        <taxon>Bacillota</taxon>
        <taxon>Bacilli</taxon>
        <taxon>Bacillales</taxon>
        <taxon>Staphylococcaceae</taxon>
        <taxon>Staphylococcus</taxon>
    </lineage>
</organism>
<evidence type="ECO:0000313" key="1">
    <source>
        <dbReference type="EMBL" id="ATC72005.1"/>
    </source>
</evidence>
<dbReference type="AlphaFoldDB" id="A0A098H1P9"/>
<dbReference type="EMBL" id="CP023391">
    <property type="protein sequence ID" value="ATC72005.1"/>
    <property type="molecule type" value="Genomic_DNA"/>
</dbReference>
<sequence>MTPNLQLYNKAYETLQGYGFPVISRKEMQQEIPYPFFVIKMPESNRSKYTFDSYSGDTNLVIDIWSVSDDLGHHDGLVKRCIDDLTPSVKTNDYDFEEDDTNIAQLVDDTTNQELLHTSITISYKTF</sequence>
<dbReference type="EMBL" id="UHAI01000005">
    <property type="protein sequence ID" value="SUK61204.1"/>
    <property type="molecule type" value="Genomic_DNA"/>
</dbReference>
<dbReference type="PATRIC" id="fig|1280.10341.peg.874"/>
<evidence type="ECO:0000313" key="8">
    <source>
        <dbReference type="Proteomes" id="UP000254224"/>
    </source>
</evidence>
<evidence type="ECO:0000313" key="3">
    <source>
        <dbReference type="EMBL" id="MCE3363612.1"/>
    </source>
</evidence>
<reference evidence="2" key="1">
    <citation type="submission" date="2014-08" db="EMBL/GenBank/DDBJ databases">
        <title>Comparative genomics of MRSA.</title>
        <authorList>
            <person name="Yamamoto T."/>
        </authorList>
    </citation>
    <scope>NUCLEOTIDE SEQUENCE</scope>
    <source>
        <strain evidence="2">OC3</strain>
    </source>
</reference>
<protein>
    <submittedName>
        <fullName evidence="4">Phi 11 orf38</fullName>
    </submittedName>
</protein>
<dbReference type="EMBL" id="UHBY01000003">
    <property type="protein sequence ID" value="SUL34332.1"/>
    <property type="molecule type" value="Genomic_DNA"/>
</dbReference>
<dbReference type="Proteomes" id="UP001200271">
    <property type="component" value="Unassembled WGS sequence"/>
</dbReference>
<dbReference type="Proteomes" id="UP000217245">
    <property type="component" value="Chromosome"/>
</dbReference>
<reference evidence="1 6" key="2">
    <citation type="submission" date="2017-09" db="EMBL/GenBank/DDBJ databases">
        <title>A single nucleotide polymorphism in the Staphylococcus aureus virulence regulator SaeR abolishes pathogenesis.</title>
        <authorList>
            <person name="Copin R.J."/>
            <person name="Sause W."/>
            <person name="Shopsin B."/>
            <person name="Torres V.J."/>
        </authorList>
    </citation>
    <scope>NUCLEOTIDE SEQUENCE [LARGE SCALE GENOMIC DNA]</scope>
    <source>
        <strain evidence="6">Newman</strain>
        <strain evidence="1">Newman_D2C</strain>
    </source>
</reference>
<dbReference type="Proteomes" id="UP000254116">
    <property type="component" value="Unassembled WGS sequence"/>
</dbReference>
<accession>A0A098H1P9</accession>
<proteinExistence type="predicted"/>
<dbReference type="Proteomes" id="UP000254224">
    <property type="component" value="Unassembled WGS sequence"/>
</dbReference>
<reference evidence="3" key="5">
    <citation type="submission" date="2023-08" db="EMBL/GenBank/DDBJ databases">
        <authorList>
            <person name="Zhao H."/>
            <person name="Wang X."/>
        </authorList>
    </citation>
    <scope>NUCLEOTIDE SEQUENCE</scope>
    <source>
        <strain evidence="3">NC-4</strain>
    </source>
</reference>
<dbReference type="EMBL" id="JAIUEN010000223">
    <property type="protein sequence ID" value="MCE3363612.1"/>
    <property type="molecule type" value="Genomic_DNA"/>
</dbReference>
<evidence type="ECO:0000313" key="5">
    <source>
        <dbReference type="EMBL" id="SUL34332.1"/>
    </source>
</evidence>
<evidence type="ECO:0000313" key="4">
    <source>
        <dbReference type="EMBL" id="SUK61204.1"/>
    </source>
</evidence>
<dbReference type="OMA" id="RMNIGSF"/>
<name>A0A098H1P9_STAAU</name>
<dbReference type="EMBL" id="AB983197">
    <property type="protein sequence ID" value="BAQ25915.1"/>
    <property type="molecule type" value="Genomic_DNA"/>
</dbReference>
<gene>
    <name evidence="1" type="ORF">CNH36_10345</name>
    <name evidence="3" type="ORF">LB359_15210</name>
    <name evidence="5" type="ORF">NCTC10702_01757</name>
    <name evidence="4" type="ORF">NCTC7972_02919</name>
</gene>